<dbReference type="Pfam" id="PF02233">
    <property type="entry name" value="PNTB"/>
    <property type="match status" value="1"/>
</dbReference>
<reference evidence="4 5" key="1">
    <citation type="submission" date="2016-11" db="EMBL/GenBank/DDBJ databases">
        <authorList>
            <person name="Jaros S."/>
            <person name="Januszkiewicz K."/>
            <person name="Wedrychowicz H."/>
        </authorList>
    </citation>
    <scope>NUCLEOTIDE SEQUENCE [LARGE SCALE GENOMIC DNA]</scope>
    <source>
        <strain evidence="4 5">GAS86</strain>
    </source>
</reference>
<sequence length="239" mass="25921">MPDLLTRRPHFAAVLGTATGLAAMAGGFARYLCATSCENLMRIVLYIAVFAGALIFAGSAVLWLALRGRFAARMAVHPGGGVVNLTALLLSVWMGYGFVTEHAPTFGVAVLLAESLLAAALGAHLMVSGGVGSGRYGLDGRFDERSPVRCGVVQRRIALAVTDGFEWPDEQMPALLDDDFARKWSLVDGIRNVPGPRRFDARRPGRRARDVLAWSARGKCRRRCCYREGDRAIRATSRE</sequence>
<evidence type="ECO:0000256" key="1">
    <source>
        <dbReference type="ARBA" id="ARBA00023027"/>
    </source>
</evidence>
<keyword evidence="2" id="KW-0472">Membrane</keyword>
<gene>
    <name evidence="4" type="ORF">SAMN05444168_7436</name>
</gene>
<feature type="domain" description="NADP transhydrogenase beta-like" evidence="3">
    <location>
        <begin position="6"/>
        <end position="128"/>
    </location>
</feature>
<dbReference type="Proteomes" id="UP000184693">
    <property type="component" value="Unassembled WGS sequence"/>
</dbReference>
<evidence type="ECO:0000313" key="5">
    <source>
        <dbReference type="Proteomes" id="UP000184693"/>
    </source>
</evidence>
<keyword evidence="1" id="KW-0520">NAD</keyword>
<name>A0A1N6KK69_9BURK</name>
<keyword evidence="2" id="KW-1133">Transmembrane helix</keyword>
<dbReference type="RefSeq" id="WP_074269123.1">
    <property type="nucleotide sequence ID" value="NZ_FSRM01000002.1"/>
</dbReference>
<feature type="transmembrane region" description="Helical" evidence="2">
    <location>
        <begin position="78"/>
        <end position="99"/>
    </location>
</feature>
<feature type="transmembrane region" description="Helical" evidence="2">
    <location>
        <begin position="44"/>
        <end position="66"/>
    </location>
</feature>
<evidence type="ECO:0000256" key="2">
    <source>
        <dbReference type="SAM" id="Phobius"/>
    </source>
</evidence>
<accession>A0A1N6KK69</accession>
<feature type="transmembrane region" description="Helical" evidence="2">
    <location>
        <begin position="105"/>
        <end position="127"/>
    </location>
</feature>
<keyword evidence="2" id="KW-0812">Transmembrane</keyword>
<organism evidence="4 5">
    <name type="scientific">Paraburkholderia phenazinium</name>
    <dbReference type="NCBI Taxonomy" id="60549"/>
    <lineage>
        <taxon>Bacteria</taxon>
        <taxon>Pseudomonadati</taxon>
        <taxon>Pseudomonadota</taxon>
        <taxon>Betaproteobacteria</taxon>
        <taxon>Burkholderiales</taxon>
        <taxon>Burkholderiaceae</taxon>
        <taxon>Paraburkholderia</taxon>
    </lineage>
</organism>
<dbReference type="EMBL" id="FSRM01000002">
    <property type="protein sequence ID" value="SIO56972.1"/>
    <property type="molecule type" value="Genomic_DNA"/>
</dbReference>
<dbReference type="AlphaFoldDB" id="A0A1N6KK69"/>
<evidence type="ECO:0000313" key="4">
    <source>
        <dbReference type="EMBL" id="SIO56972.1"/>
    </source>
</evidence>
<dbReference type="InterPro" id="IPR034300">
    <property type="entry name" value="PNTB-like"/>
</dbReference>
<evidence type="ECO:0000259" key="3">
    <source>
        <dbReference type="Pfam" id="PF02233"/>
    </source>
</evidence>
<protein>
    <submittedName>
        <fullName evidence="4">NAD(P) transhydrogenase beta subunit</fullName>
    </submittedName>
</protein>
<proteinExistence type="predicted"/>